<feature type="compositionally biased region" description="Polar residues" evidence="2">
    <location>
        <begin position="203"/>
        <end position="212"/>
    </location>
</feature>
<feature type="compositionally biased region" description="Acidic residues" evidence="2">
    <location>
        <begin position="218"/>
        <end position="227"/>
    </location>
</feature>
<keyword evidence="1" id="KW-0175">Coiled coil</keyword>
<reference evidence="4 5" key="1">
    <citation type="submission" date="2016-10" db="EMBL/GenBank/DDBJ databases">
        <authorList>
            <person name="de Groot N.N."/>
        </authorList>
    </citation>
    <scope>NUCLEOTIDE SEQUENCE [LARGE SCALE GENOMIC DNA]</scope>
    <source>
        <strain evidence="4 5">U95</strain>
    </source>
</reference>
<dbReference type="Proteomes" id="UP000198767">
    <property type="component" value="Unassembled WGS sequence"/>
</dbReference>
<evidence type="ECO:0000313" key="4">
    <source>
        <dbReference type="EMBL" id="SCZ73917.1"/>
    </source>
</evidence>
<keyword evidence="3" id="KW-1133">Transmembrane helix</keyword>
<dbReference type="AlphaFoldDB" id="A0A1G5RIP7"/>
<sequence length="923" mass="96744">MKPDFALSLSADGIILYERAQSGWYNLGTVPFSSSDLSSALDDLRAKGANSDTEIQCKLIIPDDQIRFLTIETGTANSETRFIQARAALEGATPYSVDELALDISEDGAFTHIAAVALETLAEAEAFATEHKFTPVSFVATPSGQSFSGEPFFGTAQAALGIAVERDTQALVDLGSPPPAITPSTPDEPTPSADPDPVAETSPPLSETSTEANPDLEKDVEEEDVTEKEETQAEAASDLARPEDAKPDSPPAQETDVEDVSPAKEAPEEEATATSGFISRRAGSTPAAAPAPQSVATHTPPKTNIALGAAPTAAPTLAASSALGAAKRDFEPPKTAAAIPPAPVHDMPSVAAQIAAMREAAKAAAAPKPIEVPPVLQNKLRATAEQGKIPEFDATKFAAHNPLPPSEAGPPPNSTQISPRETALAATAEPTVGGKPRFLLVGLIGVLLLFMIAVATFALQSGDLELLKAEPEKSRLQPTTLPEPVTPSELSLPATLAPAATIAEPKAPDLSVEVLPNAPSETPNAPTPTLPSQQIASLGDISPDTPAVPIPAPLRTEPLQSATVTPEQEDTPLDNKAEVLTSSLTEVPAQIARYAATGIWQTSPKSPALPTQPKHEKIYVASLDRTNLASDAVSLPLAPLYETDSHPNAVEPAPAVGAEAATSDDSFDLDDRGLVTATPEGTLNPDGVMVFLGRPSNVPPQRPAQAQPEQPTEAAIASVPSGKRPRARPTALQAEFERLEQERERIQQEQTRLAALASKRPRTRPARLQIAVQQALEEAVDQAPAPEVLEEEPVKVASIAPSARPRSRPANFNRLVNRARREAERTPTVAVPAAAAITPQQPSSASATRQATVRGAINLRKVNLIGVSGTASNRRAIVRLPSGRLKRVGVGDTIDGGRVVAIGTDQLRYQKRGRDLTLAMPNG</sequence>
<protein>
    <recommendedName>
        <fullName evidence="6">Type IV pilus biogenesis protein PilP</fullName>
    </recommendedName>
</protein>
<evidence type="ECO:0008006" key="6">
    <source>
        <dbReference type="Google" id="ProtNLM"/>
    </source>
</evidence>
<evidence type="ECO:0000256" key="1">
    <source>
        <dbReference type="SAM" id="Coils"/>
    </source>
</evidence>
<proteinExistence type="predicted"/>
<name>A0A1G5RIP7_9RHOB</name>
<gene>
    <name evidence="4" type="ORF">SAMN04488118_12012</name>
</gene>
<keyword evidence="3" id="KW-0812">Transmembrane</keyword>
<dbReference type="STRING" id="1156985.SAMN04488118_12012"/>
<feature type="compositionally biased region" description="Pro residues" evidence="2">
    <location>
        <begin position="176"/>
        <end position="194"/>
    </location>
</feature>
<evidence type="ECO:0000256" key="2">
    <source>
        <dbReference type="SAM" id="MobiDB-lite"/>
    </source>
</evidence>
<feature type="coiled-coil region" evidence="1">
    <location>
        <begin position="729"/>
        <end position="759"/>
    </location>
</feature>
<evidence type="ECO:0000256" key="3">
    <source>
        <dbReference type="SAM" id="Phobius"/>
    </source>
</evidence>
<dbReference type="EMBL" id="FMWG01000020">
    <property type="protein sequence ID" value="SCZ73917.1"/>
    <property type="molecule type" value="Genomic_DNA"/>
</dbReference>
<organism evidence="4 5">
    <name type="scientific">Epibacterium ulvae</name>
    <dbReference type="NCBI Taxonomy" id="1156985"/>
    <lineage>
        <taxon>Bacteria</taxon>
        <taxon>Pseudomonadati</taxon>
        <taxon>Pseudomonadota</taxon>
        <taxon>Alphaproteobacteria</taxon>
        <taxon>Rhodobacterales</taxon>
        <taxon>Roseobacteraceae</taxon>
        <taxon>Epibacterium</taxon>
    </lineage>
</organism>
<feature type="transmembrane region" description="Helical" evidence="3">
    <location>
        <begin position="438"/>
        <end position="459"/>
    </location>
</feature>
<dbReference type="OrthoDB" id="7870459at2"/>
<dbReference type="RefSeq" id="WP_139163243.1">
    <property type="nucleotide sequence ID" value="NZ_FMWG01000020.1"/>
</dbReference>
<feature type="compositionally biased region" description="Low complexity" evidence="2">
    <location>
        <begin position="306"/>
        <end position="316"/>
    </location>
</feature>
<feature type="compositionally biased region" description="Pro residues" evidence="2">
    <location>
        <begin position="402"/>
        <end position="413"/>
    </location>
</feature>
<accession>A0A1G5RIP7</accession>
<evidence type="ECO:0000313" key="5">
    <source>
        <dbReference type="Proteomes" id="UP000198767"/>
    </source>
</evidence>
<keyword evidence="5" id="KW-1185">Reference proteome</keyword>
<feature type="region of interest" description="Disordered" evidence="2">
    <location>
        <begin position="513"/>
        <end position="574"/>
    </location>
</feature>
<feature type="region of interest" description="Disordered" evidence="2">
    <location>
        <begin position="398"/>
        <end position="420"/>
    </location>
</feature>
<keyword evidence="3" id="KW-0472">Membrane</keyword>
<feature type="region of interest" description="Disordered" evidence="2">
    <location>
        <begin position="172"/>
        <end position="316"/>
    </location>
</feature>
<feature type="compositionally biased region" description="Low complexity" evidence="2">
    <location>
        <begin position="703"/>
        <end position="717"/>
    </location>
</feature>
<feature type="region of interest" description="Disordered" evidence="2">
    <location>
        <begin position="696"/>
        <end position="727"/>
    </location>
</feature>